<evidence type="ECO:0000313" key="5">
    <source>
        <dbReference type="Proteomes" id="UP000252004"/>
    </source>
</evidence>
<keyword evidence="1 4" id="KW-0808">Transferase</keyword>
<evidence type="ECO:0000259" key="3">
    <source>
        <dbReference type="PROSITE" id="PS51186"/>
    </source>
</evidence>
<dbReference type="AlphaFoldDB" id="A0A344U411"/>
<evidence type="ECO:0000256" key="2">
    <source>
        <dbReference type="ARBA" id="ARBA00023315"/>
    </source>
</evidence>
<evidence type="ECO:0000256" key="1">
    <source>
        <dbReference type="ARBA" id="ARBA00022679"/>
    </source>
</evidence>
<dbReference type="Proteomes" id="UP000252004">
    <property type="component" value="Chromosome"/>
</dbReference>
<protein>
    <submittedName>
        <fullName evidence="4">GNAT family N-acetyltransferase</fullName>
    </submittedName>
</protein>
<dbReference type="OrthoDB" id="4322031at2"/>
<dbReference type="RefSeq" id="WP_114056813.1">
    <property type="nucleotide sequence ID" value="NZ_CP030862.1"/>
</dbReference>
<reference evidence="4 5" key="1">
    <citation type="submission" date="2018-01" db="EMBL/GenBank/DDBJ databases">
        <title>Draft genome Sequence of streptomyces globosus LZH-48.</title>
        <authorList>
            <person name="Ran K."/>
            <person name="Li Z."/>
            <person name="Wei S."/>
            <person name="Dong R."/>
        </authorList>
    </citation>
    <scope>NUCLEOTIDE SEQUENCE [LARGE SCALE GENOMIC DNA]</scope>
    <source>
        <strain evidence="4 5">LZH-48</strain>
    </source>
</reference>
<keyword evidence="2" id="KW-0012">Acyltransferase</keyword>
<dbReference type="PANTHER" id="PTHR43420">
    <property type="entry name" value="ACETYLTRANSFERASE"/>
    <property type="match status" value="1"/>
</dbReference>
<dbReference type="GO" id="GO:0016747">
    <property type="term" value="F:acyltransferase activity, transferring groups other than amino-acyl groups"/>
    <property type="evidence" value="ECO:0007669"/>
    <property type="project" value="InterPro"/>
</dbReference>
<name>A0A344U411_9ACTN</name>
<dbReference type="CDD" id="cd04301">
    <property type="entry name" value="NAT_SF"/>
    <property type="match status" value="1"/>
</dbReference>
<dbReference type="SUPFAM" id="SSF55729">
    <property type="entry name" value="Acyl-CoA N-acyltransferases (Nat)"/>
    <property type="match status" value="1"/>
</dbReference>
<dbReference type="KEGG" id="sgz:C0216_21235"/>
<dbReference type="InterPro" id="IPR016181">
    <property type="entry name" value="Acyl_CoA_acyltransferase"/>
</dbReference>
<accession>A0A344U411</accession>
<dbReference type="Pfam" id="PF00583">
    <property type="entry name" value="Acetyltransf_1"/>
    <property type="match status" value="1"/>
</dbReference>
<dbReference type="EMBL" id="CP030862">
    <property type="protein sequence ID" value="AXE25632.1"/>
    <property type="molecule type" value="Genomic_DNA"/>
</dbReference>
<dbReference type="Gene3D" id="3.40.630.30">
    <property type="match status" value="1"/>
</dbReference>
<dbReference type="InterPro" id="IPR050680">
    <property type="entry name" value="YpeA/RimI_acetyltransf"/>
</dbReference>
<keyword evidence="5" id="KW-1185">Reference proteome</keyword>
<feature type="domain" description="N-acetyltransferase" evidence="3">
    <location>
        <begin position="5"/>
        <end position="160"/>
    </location>
</feature>
<dbReference type="PROSITE" id="PS51186">
    <property type="entry name" value="GNAT"/>
    <property type="match status" value="1"/>
</dbReference>
<dbReference type="InterPro" id="IPR000182">
    <property type="entry name" value="GNAT_dom"/>
</dbReference>
<gene>
    <name evidence="4" type="ORF">C0216_21235</name>
</gene>
<dbReference type="PANTHER" id="PTHR43420:SF47">
    <property type="entry name" value="N-ACETYLTRANSFERASE DOMAIN-CONTAINING PROTEIN"/>
    <property type="match status" value="1"/>
</dbReference>
<organism evidence="4 5">
    <name type="scientific">Streptomyces globosus</name>
    <dbReference type="NCBI Taxonomy" id="68209"/>
    <lineage>
        <taxon>Bacteria</taxon>
        <taxon>Bacillati</taxon>
        <taxon>Actinomycetota</taxon>
        <taxon>Actinomycetes</taxon>
        <taxon>Kitasatosporales</taxon>
        <taxon>Streptomycetaceae</taxon>
        <taxon>Streptomyces</taxon>
    </lineage>
</organism>
<sequence>MGMSVTISAAVAEDTEQILKLQYLAFQREAELYGNYRIQPLTQTLDSLKAELASDTVLVARLGEEVVGTVRGRIDEDGAGSIAKLCVHPRLQGHGLGARLLHAVEEALGGRESAPTRFRLHTGHKSESNLRLYRKAGYVQVGGRTASDGVRLVVLEKERAAGAADFAVSA</sequence>
<evidence type="ECO:0000313" key="4">
    <source>
        <dbReference type="EMBL" id="AXE25632.1"/>
    </source>
</evidence>
<proteinExistence type="predicted"/>